<reference evidence="2" key="1">
    <citation type="journal article" date="2022" name="bioRxiv">
        <title>Sequencing and chromosome-scale assembly of the giantPleurodeles waltlgenome.</title>
        <authorList>
            <person name="Brown T."/>
            <person name="Elewa A."/>
            <person name="Iarovenko S."/>
            <person name="Subramanian E."/>
            <person name="Araus A.J."/>
            <person name="Petzold A."/>
            <person name="Susuki M."/>
            <person name="Suzuki K.-i.T."/>
            <person name="Hayashi T."/>
            <person name="Toyoda A."/>
            <person name="Oliveira C."/>
            <person name="Osipova E."/>
            <person name="Leigh N.D."/>
            <person name="Simon A."/>
            <person name="Yun M.H."/>
        </authorList>
    </citation>
    <scope>NUCLEOTIDE SEQUENCE</scope>
    <source>
        <strain evidence="2">20211129_DDA</strain>
        <tissue evidence="2">Liver</tissue>
    </source>
</reference>
<name>A0AAV7SR94_PLEWA</name>
<evidence type="ECO:0000313" key="3">
    <source>
        <dbReference type="Proteomes" id="UP001066276"/>
    </source>
</evidence>
<sequence>MLCSSNNVFEFKTSEPYSSDNVTFALKGPEDYYCPAGRLELDRSEAVTGPSRLLAQVADAPDYSRVPQPLGNRWLAAAREWLNQNFQGSKDGQSLGTVPRTSGHRKSGTMMGRRVVPSPLQARMSQLEVIQLATTLRDPRRRPSTESSLAGDSGSETEGSTALFVLVTPQTANDL</sequence>
<evidence type="ECO:0000313" key="2">
    <source>
        <dbReference type="EMBL" id="KAJ1166602.1"/>
    </source>
</evidence>
<dbReference type="EMBL" id="JANPWB010000008">
    <property type="protein sequence ID" value="KAJ1166602.1"/>
    <property type="molecule type" value="Genomic_DNA"/>
</dbReference>
<organism evidence="2 3">
    <name type="scientific">Pleurodeles waltl</name>
    <name type="common">Iberian ribbed newt</name>
    <dbReference type="NCBI Taxonomy" id="8319"/>
    <lineage>
        <taxon>Eukaryota</taxon>
        <taxon>Metazoa</taxon>
        <taxon>Chordata</taxon>
        <taxon>Craniata</taxon>
        <taxon>Vertebrata</taxon>
        <taxon>Euteleostomi</taxon>
        <taxon>Amphibia</taxon>
        <taxon>Batrachia</taxon>
        <taxon>Caudata</taxon>
        <taxon>Salamandroidea</taxon>
        <taxon>Salamandridae</taxon>
        <taxon>Pleurodelinae</taxon>
        <taxon>Pleurodeles</taxon>
    </lineage>
</organism>
<proteinExistence type="predicted"/>
<comment type="caution">
    <text evidence="2">The sequence shown here is derived from an EMBL/GenBank/DDBJ whole genome shotgun (WGS) entry which is preliminary data.</text>
</comment>
<feature type="region of interest" description="Disordered" evidence="1">
    <location>
        <begin position="88"/>
        <end position="112"/>
    </location>
</feature>
<dbReference type="AlphaFoldDB" id="A0AAV7SR94"/>
<dbReference type="Proteomes" id="UP001066276">
    <property type="component" value="Chromosome 4_2"/>
</dbReference>
<feature type="region of interest" description="Disordered" evidence="1">
    <location>
        <begin position="133"/>
        <end position="175"/>
    </location>
</feature>
<protein>
    <submittedName>
        <fullName evidence="2">Uncharacterized protein</fullName>
    </submittedName>
</protein>
<keyword evidence="3" id="KW-1185">Reference proteome</keyword>
<feature type="compositionally biased region" description="Polar residues" evidence="1">
    <location>
        <begin position="88"/>
        <end position="100"/>
    </location>
</feature>
<accession>A0AAV7SR94</accession>
<gene>
    <name evidence="2" type="ORF">NDU88_007001</name>
</gene>
<evidence type="ECO:0000256" key="1">
    <source>
        <dbReference type="SAM" id="MobiDB-lite"/>
    </source>
</evidence>
<feature type="compositionally biased region" description="Polar residues" evidence="1">
    <location>
        <begin position="145"/>
        <end position="160"/>
    </location>
</feature>